<dbReference type="GO" id="GO:0031982">
    <property type="term" value="C:vesicle"/>
    <property type="evidence" value="ECO:0007669"/>
    <property type="project" value="TreeGrafter"/>
</dbReference>
<dbReference type="PROSITE" id="PS00287">
    <property type="entry name" value="CYSTATIN"/>
    <property type="match status" value="1"/>
</dbReference>
<sequence>LLLLAAVVLDLAMTPVAFKFPQKRSQLLGGLEDVDVDRDDVQQAAEFAVQEYNNANSDLHFSRLVRVVHASEQVVAGLNYYLDVEIARTTCVKSQSEQADCAFSENPHCSFVAYSMPWENYMALTSSSCRSA</sequence>
<accession>G5BJW1</accession>
<dbReference type="InterPro" id="IPR046350">
    <property type="entry name" value="Cystatin_sf"/>
</dbReference>
<name>G5BJW1_HETGA</name>
<evidence type="ECO:0000256" key="2">
    <source>
        <dbReference type="ARBA" id="ARBA00022690"/>
    </source>
</evidence>
<dbReference type="PANTHER" id="PTHR46186">
    <property type="entry name" value="CYSTATIN"/>
    <property type="match status" value="1"/>
</dbReference>
<evidence type="ECO:0000256" key="4">
    <source>
        <dbReference type="ARBA" id="ARBA00023157"/>
    </source>
</evidence>
<evidence type="ECO:0000256" key="5">
    <source>
        <dbReference type="SAM" id="SignalP"/>
    </source>
</evidence>
<keyword evidence="4" id="KW-1015">Disulfide bond</keyword>
<dbReference type="InParanoid" id="G5BJW1"/>
<dbReference type="GO" id="GO:0005737">
    <property type="term" value="C:cytoplasm"/>
    <property type="evidence" value="ECO:0007669"/>
    <property type="project" value="TreeGrafter"/>
</dbReference>
<dbReference type="GO" id="GO:0005615">
    <property type="term" value="C:extracellular space"/>
    <property type="evidence" value="ECO:0007669"/>
    <property type="project" value="TreeGrafter"/>
</dbReference>
<dbReference type="SMART" id="SM00043">
    <property type="entry name" value="CY"/>
    <property type="match status" value="1"/>
</dbReference>
<keyword evidence="2" id="KW-0646">Protease inhibitor</keyword>
<dbReference type="Pfam" id="PF00031">
    <property type="entry name" value="Cystatin"/>
    <property type="match status" value="1"/>
</dbReference>
<evidence type="ECO:0000259" key="6">
    <source>
        <dbReference type="SMART" id="SM00043"/>
    </source>
</evidence>
<dbReference type="STRING" id="10181.G5BJW1"/>
<dbReference type="InterPro" id="IPR000010">
    <property type="entry name" value="Cystatin_dom"/>
</dbReference>
<dbReference type="InterPro" id="IPR018073">
    <property type="entry name" value="Prot_inh_cystat_CS"/>
</dbReference>
<dbReference type="FunFam" id="3.10.450.10:FF:000004">
    <property type="entry name" value="Cystatin C"/>
    <property type="match status" value="1"/>
</dbReference>
<evidence type="ECO:0000313" key="7">
    <source>
        <dbReference type="EMBL" id="EHB09572.1"/>
    </source>
</evidence>
<evidence type="ECO:0000313" key="8">
    <source>
        <dbReference type="Proteomes" id="UP000006813"/>
    </source>
</evidence>
<dbReference type="CDD" id="cd00042">
    <property type="entry name" value="CY"/>
    <property type="match status" value="1"/>
</dbReference>
<dbReference type="AlphaFoldDB" id="G5BJW1"/>
<keyword evidence="3" id="KW-0789">Thiol protease inhibitor</keyword>
<protein>
    <submittedName>
        <fullName evidence="7">Cystatin-C</fullName>
    </submittedName>
</protein>
<organism evidence="7 8">
    <name type="scientific">Heterocephalus glaber</name>
    <name type="common">Naked mole rat</name>
    <dbReference type="NCBI Taxonomy" id="10181"/>
    <lineage>
        <taxon>Eukaryota</taxon>
        <taxon>Metazoa</taxon>
        <taxon>Chordata</taxon>
        <taxon>Craniata</taxon>
        <taxon>Vertebrata</taxon>
        <taxon>Euteleostomi</taxon>
        <taxon>Mammalia</taxon>
        <taxon>Eutheria</taxon>
        <taxon>Euarchontoglires</taxon>
        <taxon>Glires</taxon>
        <taxon>Rodentia</taxon>
        <taxon>Hystricomorpha</taxon>
        <taxon>Bathyergidae</taxon>
        <taxon>Heterocephalus</taxon>
    </lineage>
</organism>
<feature type="non-terminal residue" evidence="7">
    <location>
        <position position="132"/>
    </location>
</feature>
<reference evidence="7 8" key="1">
    <citation type="journal article" date="2011" name="Nature">
        <title>Genome sequencing reveals insights into physiology and longevity of the naked mole rat.</title>
        <authorList>
            <person name="Kim E.B."/>
            <person name="Fang X."/>
            <person name="Fushan A.A."/>
            <person name="Huang Z."/>
            <person name="Lobanov A.V."/>
            <person name="Han L."/>
            <person name="Marino S.M."/>
            <person name="Sun X."/>
            <person name="Turanov A.A."/>
            <person name="Yang P."/>
            <person name="Yim S.H."/>
            <person name="Zhao X."/>
            <person name="Kasaikina M.V."/>
            <person name="Stoletzki N."/>
            <person name="Peng C."/>
            <person name="Polak P."/>
            <person name="Xiong Z."/>
            <person name="Kiezun A."/>
            <person name="Zhu Y."/>
            <person name="Chen Y."/>
            <person name="Kryukov G.V."/>
            <person name="Zhang Q."/>
            <person name="Peshkin L."/>
            <person name="Yang L."/>
            <person name="Bronson R.T."/>
            <person name="Buffenstein R."/>
            <person name="Wang B."/>
            <person name="Han C."/>
            <person name="Li Q."/>
            <person name="Chen L."/>
            <person name="Zhao W."/>
            <person name="Sunyaev S.R."/>
            <person name="Park T.J."/>
            <person name="Zhang G."/>
            <person name="Wang J."/>
            <person name="Gladyshev V.N."/>
        </authorList>
    </citation>
    <scope>NUCLEOTIDE SEQUENCE [LARGE SCALE GENOMIC DNA]</scope>
</reference>
<feature type="domain" description="Cystatin" evidence="6">
    <location>
        <begin position="26"/>
        <end position="130"/>
    </location>
</feature>
<dbReference type="EMBL" id="JH170668">
    <property type="protein sequence ID" value="EHB09572.1"/>
    <property type="molecule type" value="Genomic_DNA"/>
</dbReference>
<comment type="similarity">
    <text evidence="1">Belongs to the cystatin family.</text>
</comment>
<feature type="signal peptide" evidence="5">
    <location>
        <begin position="1"/>
        <end position="18"/>
    </location>
</feature>
<proteinExistence type="inferred from homology"/>
<gene>
    <name evidence="7" type="ORF">GW7_03741</name>
</gene>
<dbReference type="Gene3D" id="3.10.450.10">
    <property type="match status" value="1"/>
</dbReference>
<dbReference type="PANTHER" id="PTHR46186:SF2">
    <property type="entry name" value="CYSTATIN"/>
    <property type="match status" value="1"/>
</dbReference>
<dbReference type="Proteomes" id="UP000006813">
    <property type="component" value="Unassembled WGS sequence"/>
</dbReference>
<evidence type="ECO:0000256" key="1">
    <source>
        <dbReference type="ARBA" id="ARBA00009403"/>
    </source>
</evidence>
<evidence type="ECO:0000256" key="3">
    <source>
        <dbReference type="ARBA" id="ARBA00022704"/>
    </source>
</evidence>
<dbReference type="eggNOG" id="ENOG502SC50">
    <property type="taxonomic scope" value="Eukaryota"/>
</dbReference>
<dbReference type="GO" id="GO:0004869">
    <property type="term" value="F:cysteine-type endopeptidase inhibitor activity"/>
    <property type="evidence" value="ECO:0007669"/>
    <property type="project" value="UniProtKB-KW"/>
</dbReference>
<feature type="chain" id="PRO_5018695220" evidence="5">
    <location>
        <begin position="19"/>
        <end position="132"/>
    </location>
</feature>
<keyword evidence="5" id="KW-0732">Signal</keyword>
<dbReference type="SUPFAM" id="SSF54403">
    <property type="entry name" value="Cystatin/monellin"/>
    <property type="match status" value="1"/>
</dbReference>